<evidence type="ECO:0000313" key="2">
    <source>
        <dbReference type="Proteomes" id="UP000494162"/>
    </source>
</evidence>
<dbReference type="AlphaFoldDB" id="A0A6P2NQW4"/>
<dbReference type="GeneID" id="93173905"/>
<accession>A0A6P2NQW4</accession>
<evidence type="ECO:0000313" key="1">
    <source>
        <dbReference type="EMBL" id="VWB96894.1"/>
    </source>
</evidence>
<gene>
    <name evidence="1" type="ORF">BPS26883_04688</name>
</gene>
<name>A0A6P2NQW4_9BURK</name>
<proteinExistence type="predicted"/>
<organism evidence="1 2">
    <name type="scientific">Burkholderia pseudomultivorans</name>
    <dbReference type="NCBI Taxonomy" id="1207504"/>
    <lineage>
        <taxon>Bacteria</taxon>
        <taxon>Pseudomonadati</taxon>
        <taxon>Pseudomonadota</taxon>
        <taxon>Betaproteobacteria</taxon>
        <taxon>Burkholderiales</taxon>
        <taxon>Burkholderiaceae</taxon>
        <taxon>Burkholderia</taxon>
        <taxon>Burkholderia cepacia complex</taxon>
    </lineage>
</organism>
<dbReference type="EMBL" id="CABVPP010000042">
    <property type="protein sequence ID" value="VWB96894.1"/>
    <property type="molecule type" value="Genomic_DNA"/>
</dbReference>
<dbReference type="RefSeq" id="WP_254596418.1">
    <property type="nucleotide sequence ID" value="NZ_CABVPP010000042.1"/>
</dbReference>
<protein>
    <submittedName>
        <fullName evidence="1">Gp63</fullName>
    </submittedName>
</protein>
<dbReference type="Proteomes" id="UP000494162">
    <property type="component" value="Unassembled WGS sequence"/>
</dbReference>
<reference evidence="1 2" key="1">
    <citation type="submission" date="2019-09" db="EMBL/GenBank/DDBJ databases">
        <authorList>
            <person name="Depoorter E."/>
        </authorList>
    </citation>
    <scope>NUCLEOTIDE SEQUENCE [LARGE SCALE GENOMIC DNA]</scope>
    <source>
        <strain evidence="1">LMG 26883</strain>
    </source>
</reference>
<sequence length="109" mass="11402">MAGLLKSAVTICVDGVGLGNVEVDGVDISRCVRGLSLTATAGRQPSVRLELAAPDNVFRLEGAEILVDSIAVPATVEIALWRHLSSKYGKEVEVTTMSSTSRGYIVAGD</sequence>